<sequence>MKYAQVCVEVDLTKPLLSRYKLERVEYFIAYEGLFNVCV</sequence>
<comment type="caution">
    <text evidence="1">The sequence shown here is derived from an EMBL/GenBank/DDBJ whole genome shotgun (WGS) entry which is preliminary data.</text>
</comment>
<name>A0AAV0REY6_9ROSI</name>
<gene>
    <name evidence="1" type="ORF">LITE_LOCUS47768</name>
</gene>
<dbReference type="Proteomes" id="UP001154282">
    <property type="component" value="Unassembled WGS sequence"/>
</dbReference>
<accession>A0AAV0REY6</accession>
<evidence type="ECO:0000313" key="1">
    <source>
        <dbReference type="EMBL" id="CAI0555890.1"/>
    </source>
</evidence>
<reference evidence="1" key="1">
    <citation type="submission" date="2022-08" db="EMBL/GenBank/DDBJ databases">
        <authorList>
            <person name="Gutierrez-Valencia J."/>
        </authorList>
    </citation>
    <scope>NUCLEOTIDE SEQUENCE</scope>
</reference>
<dbReference type="EMBL" id="CAMGYJ010000010">
    <property type="protein sequence ID" value="CAI0555890.1"/>
    <property type="molecule type" value="Genomic_DNA"/>
</dbReference>
<proteinExistence type="predicted"/>
<evidence type="ECO:0000313" key="2">
    <source>
        <dbReference type="Proteomes" id="UP001154282"/>
    </source>
</evidence>
<dbReference type="AlphaFoldDB" id="A0AAV0REY6"/>
<organism evidence="1 2">
    <name type="scientific">Linum tenue</name>
    <dbReference type="NCBI Taxonomy" id="586396"/>
    <lineage>
        <taxon>Eukaryota</taxon>
        <taxon>Viridiplantae</taxon>
        <taxon>Streptophyta</taxon>
        <taxon>Embryophyta</taxon>
        <taxon>Tracheophyta</taxon>
        <taxon>Spermatophyta</taxon>
        <taxon>Magnoliopsida</taxon>
        <taxon>eudicotyledons</taxon>
        <taxon>Gunneridae</taxon>
        <taxon>Pentapetalae</taxon>
        <taxon>rosids</taxon>
        <taxon>fabids</taxon>
        <taxon>Malpighiales</taxon>
        <taxon>Linaceae</taxon>
        <taxon>Linum</taxon>
    </lineage>
</organism>
<keyword evidence="2" id="KW-1185">Reference proteome</keyword>
<protein>
    <submittedName>
        <fullName evidence="1">Uncharacterized protein</fullName>
    </submittedName>
</protein>